<dbReference type="EMBL" id="NHYD01001647">
    <property type="protein sequence ID" value="PPQ90325.1"/>
    <property type="molecule type" value="Genomic_DNA"/>
</dbReference>
<gene>
    <name evidence="2" type="ORF">CVT25_007729</name>
</gene>
<evidence type="ECO:0000256" key="1">
    <source>
        <dbReference type="SAM" id="MobiDB-lite"/>
    </source>
</evidence>
<sequence>MQTTPTPAHPLIQDPHTRPSHRTNNNSQYVPITLPPETSKTSHSDYPRGTRTDKVTHAIQDTGRAT</sequence>
<dbReference type="Proteomes" id="UP000283269">
    <property type="component" value="Unassembled WGS sequence"/>
</dbReference>
<keyword evidence="3" id="KW-1185">Reference proteome</keyword>
<reference evidence="2 3" key="1">
    <citation type="journal article" date="2018" name="Evol. Lett.">
        <title>Horizontal gene cluster transfer increased hallucinogenic mushroom diversity.</title>
        <authorList>
            <person name="Reynolds H.T."/>
            <person name="Vijayakumar V."/>
            <person name="Gluck-Thaler E."/>
            <person name="Korotkin H.B."/>
            <person name="Matheny P.B."/>
            <person name="Slot J.C."/>
        </authorList>
    </citation>
    <scope>NUCLEOTIDE SEQUENCE [LARGE SCALE GENOMIC DNA]</scope>
    <source>
        <strain evidence="2 3">2631</strain>
    </source>
</reference>
<name>A0A409XHT3_PSICY</name>
<feature type="compositionally biased region" description="Basic and acidic residues" evidence="1">
    <location>
        <begin position="40"/>
        <end position="56"/>
    </location>
</feature>
<accession>A0A409XHT3</accession>
<feature type="compositionally biased region" description="Polar residues" evidence="1">
    <location>
        <begin position="22"/>
        <end position="39"/>
    </location>
</feature>
<organism evidence="2 3">
    <name type="scientific">Psilocybe cyanescens</name>
    <dbReference type="NCBI Taxonomy" id="93625"/>
    <lineage>
        <taxon>Eukaryota</taxon>
        <taxon>Fungi</taxon>
        <taxon>Dikarya</taxon>
        <taxon>Basidiomycota</taxon>
        <taxon>Agaricomycotina</taxon>
        <taxon>Agaricomycetes</taxon>
        <taxon>Agaricomycetidae</taxon>
        <taxon>Agaricales</taxon>
        <taxon>Agaricineae</taxon>
        <taxon>Strophariaceae</taxon>
        <taxon>Psilocybe</taxon>
    </lineage>
</organism>
<feature type="region of interest" description="Disordered" evidence="1">
    <location>
        <begin position="1"/>
        <end position="66"/>
    </location>
</feature>
<protein>
    <submittedName>
        <fullName evidence="2">Uncharacterized protein</fullName>
    </submittedName>
</protein>
<comment type="caution">
    <text evidence="2">The sequence shown here is derived from an EMBL/GenBank/DDBJ whole genome shotgun (WGS) entry which is preliminary data.</text>
</comment>
<proteinExistence type="predicted"/>
<evidence type="ECO:0000313" key="2">
    <source>
        <dbReference type="EMBL" id="PPQ90325.1"/>
    </source>
</evidence>
<dbReference type="InParanoid" id="A0A409XHT3"/>
<evidence type="ECO:0000313" key="3">
    <source>
        <dbReference type="Proteomes" id="UP000283269"/>
    </source>
</evidence>
<dbReference type="AlphaFoldDB" id="A0A409XHT3"/>